<name>A0A9D4MIF5_DREPO</name>
<evidence type="ECO:0000313" key="2">
    <source>
        <dbReference type="Proteomes" id="UP000828390"/>
    </source>
</evidence>
<protein>
    <submittedName>
        <fullName evidence="1">Uncharacterized protein</fullName>
    </submittedName>
</protein>
<dbReference type="Proteomes" id="UP000828390">
    <property type="component" value="Unassembled WGS sequence"/>
</dbReference>
<evidence type="ECO:0000313" key="1">
    <source>
        <dbReference type="EMBL" id="KAH3877103.1"/>
    </source>
</evidence>
<gene>
    <name evidence="1" type="ORF">DPMN_000959</name>
</gene>
<reference evidence="1" key="2">
    <citation type="submission" date="2020-11" db="EMBL/GenBank/DDBJ databases">
        <authorList>
            <person name="McCartney M.A."/>
            <person name="Auch B."/>
            <person name="Kono T."/>
            <person name="Mallez S."/>
            <person name="Becker A."/>
            <person name="Gohl D.M."/>
            <person name="Silverstein K.A.T."/>
            <person name="Koren S."/>
            <person name="Bechman K.B."/>
            <person name="Herman A."/>
            <person name="Abrahante J.E."/>
            <person name="Garbe J."/>
        </authorList>
    </citation>
    <scope>NUCLEOTIDE SEQUENCE</scope>
    <source>
        <strain evidence="1">Duluth1</strain>
        <tissue evidence="1">Whole animal</tissue>
    </source>
</reference>
<sequence>MKKNKLCNPLKKDVIQRRCTCICDILRKPPSNTTMQNLIWNIQGNIKNGLPRNI</sequence>
<dbReference type="EMBL" id="JAIWYP010000001">
    <property type="protein sequence ID" value="KAH3877103.1"/>
    <property type="molecule type" value="Genomic_DNA"/>
</dbReference>
<organism evidence="1 2">
    <name type="scientific">Dreissena polymorpha</name>
    <name type="common">Zebra mussel</name>
    <name type="synonym">Mytilus polymorpha</name>
    <dbReference type="NCBI Taxonomy" id="45954"/>
    <lineage>
        <taxon>Eukaryota</taxon>
        <taxon>Metazoa</taxon>
        <taxon>Spiralia</taxon>
        <taxon>Lophotrochozoa</taxon>
        <taxon>Mollusca</taxon>
        <taxon>Bivalvia</taxon>
        <taxon>Autobranchia</taxon>
        <taxon>Heteroconchia</taxon>
        <taxon>Euheterodonta</taxon>
        <taxon>Imparidentia</taxon>
        <taxon>Neoheterodontei</taxon>
        <taxon>Myida</taxon>
        <taxon>Dreissenoidea</taxon>
        <taxon>Dreissenidae</taxon>
        <taxon>Dreissena</taxon>
    </lineage>
</organism>
<reference evidence="1" key="1">
    <citation type="journal article" date="2019" name="bioRxiv">
        <title>The Genome of the Zebra Mussel, Dreissena polymorpha: A Resource for Invasive Species Research.</title>
        <authorList>
            <person name="McCartney M.A."/>
            <person name="Auch B."/>
            <person name="Kono T."/>
            <person name="Mallez S."/>
            <person name="Zhang Y."/>
            <person name="Obille A."/>
            <person name="Becker A."/>
            <person name="Abrahante J.E."/>
            <person name="Garbe J."/>
            <person name="Badalamenti J.P."/>
            <person name="Herman A."/>
            <person name="Mangelson H."/>
            <person name="Liachko I."/>
            <person name="Sullivan S."/>
            <person name="Sone E.D."/>
            <person name="Koren S."/>
            <person name="Silverstein K.A.T."/>
            <person name="Beckman K.B."/>
            <person name="Gohl D.M."/>
        </authorList>
    </citation>
    <scope>NUCLEOTIDE SEQUENCE</scope>
    <source>
        <strain evidence="1">Duluth1</strain>
        <tissue evidence="1">Whole animal</tissue>
    </source>
</reference>
<proteinExistence type="predicted"/>
<accession>A0A9D4MIF5</accession>
<keyword evidence="2" id="KW-1185">Reference proteome</keyword>
<comment type="caution">
    <text evidence="1">The sequence shown here is derived from an EMBL/GenBank/DDBJ whole genome shotgun (WGS) entry which is preliminary data.</text>
</comment>
<dbReference type="AlphaFoldDB" id="A0A9D4MIF5"/>